<proteinExistence type="predicted"/>
<protein>
    <submittedName>
        <fullName evidence="2">Uncharacterized protein</fullName>
    </submittedName>
</protein>
<name>A0AAD4KAQ8_9MUSC</name>
<feature type="compositionally biased region" description="Acidic residues" evidence="1">
    <location>
        <begin position="70"/>
        <end position="86"/>
    </location>
</feature>
<dbReference type="EMBL" id="JAJJHW010000095">
    <property type="protein sequence ID" value="KAH8387204.1"/>
    <property type="molecule type" value="Genomic_DNA"/>
</dbReference>
<reference evidence="2" key="1">
    <citation type="journal article" date="2021" name="Mol. Ecol. Resour.">
        <title>Phylogenomic analyses of the genus Drosophila reveals genomic signals of climate adaptation.</title>
        <authorList>
            <person name="Li F."/>
            <person name="Rane R.V."/>
            <person name="Luria V."/>
            <person name="Xiong Z."/>
            <person name="Chen J."/>
            <person name="Li Z."/>
            <person name="Catullo R.A."/>
            <person name="Griffin P.C."/>
            <person name="Schiffer M."/>
            <person name="Pearce S."/>
            <person name="Lee S.F."/>
            <person name="McElroy K."/>
            <person name="Stocker A."/>
            <person name="Shirriffs J."/>
            <person name="Cockerell F."/>
            <person name="Coppin C."/>
            <person name="Sgro C.M."/>
            <person name="Karger A."/>
            <person name="Cain J.W."/>
            <person name="Weber J.A."/>
            <person name="Santpere G."/>
            <person name="Kirschner M.W."/>
            <person name="Hoffmann A.A."/>
            <person name="Oakeshott J.G."/>
            <person name="Zhang G."/>
        </authorList>
    </citation>
    <scope>NUCLEOTIDE SEQUENCE</scope>
    <source>
        <strain evidence="2">BGI-SZ-2011g</strain>
    </source>
</reference>
<gene>
    <name evidence="2" type="ORF">KR093_005482</name>
</gene>
<dbReference type="AlphaFoldDB" id="A0AAD4KAQ8"/>
<feature type="non-terminal residue" evidence="2">
    <location>
        <position position="1"/>
    </location>
</feature>
<sequence length="919" mass="105923">EELEALNNCEVFNQMRIEFTNFHKDVKRLDTFNYFSGNERHIKELQRRLIGVLLEHNLVEKQVRVKKEESDEEDEEDEEEDEDEEELVVKPTASCNLDQLRGIMMYLVLNSAIVENVKPDSKLAECNPQCVHLLNQLLVPLPQLVTVSLAFGCGLQDQFYELLSCAPHWLGAQFIDSLNETLSHLVSDSQEVLPLLASTLNAVTNALGYKSRGRRFEVRPELLLQAAMRLLQRHLLDNEDRLGLIRSSVGRHRYLGEAMKQLLNVLLQALAALRVPLDLPAYFLIYSLRSPPLDKQEADNLQSQHLLDPKLRVFAGKLMDAVQRLLPQISVDVYMTWYELPSGQPLFSLQTYISNQCEQLLKCLDQHHEALSKHSLGAQLENFAKGALTFEERLDQLSLGELLSFLDEEPHVEQSQLQAALNQLLKRPIAFGNDECVEVMIKYVQLLNMQHANLIMDHLQQALLAKRLELEMEDDEPDYVDYDELYGELLAKVLYPIFKALSNPEQKLQLLEKRDKLQLLDKLSFQLNDELSSTNRVAFFNALTSDELDFPLLQFLDMCYEQPADSWLALAQLGMTHIDFGKLYCSTAIFCAGHALYYLDYTVHQLMQDESLVKHNYSTEFLELLYELPFMLHGRCRYPTLDHVEHVDNGTLLRAVEQLKLAQSNYLSACALGMEKYTDAKNYPMLDRLSQLLLKLQHVEQRLQVRSRRRRRLRHPQTQKRRRLAKKYEDLISKFGIWRISHWKLGYELISTLDKLRANLDSFELPRTAVLDQFMEYYTQNMPRALRLSPGLCKGNRQLITNCSVCFFQISKELSFITLQLLQMASSLEATYLLGATIRHRTDLAVLTEVARSVDNAGCQAAQEGYNFLLKAFMVSFKDVLIKTTPRSDYPLLVKHLLRTPKLMLPENCNLAVDNLKAL</sequence>
<organism evidence="2 3">
    <name type="scientific">Drosophila rubida</name>
    <dbReference type="NCBI Taxonomy" id="30044"/>
    <lineage>
        <taxon>Eukaryota</taxon>
        <taxon>Metazoa</taxon>
        <taxon>Ecdysozoa</taxon>
        <taxon>Arthropoda</taxon>
        <taxon>Hexapoda</taxon>
        <taxon>Insecta</taxon>
        <taxon>Pterygota</taxon>
        <taxon>Neoptera</taxon>
        <taxon>Endopterygota</taxon>
        <taxon>Diptera</taxon>
        <taxon>Brachycera</taxon>
        <taxon>Muscomorpha</taxon>
        <taxon>Ephydroidea</taxon>
        <taxon>Drosophilidae</taxon>
        <taxon>Drosophila</taxon>
    </lineage>
</organism>
<accession>A0AAD4KAQ8</accession>
<feature type="region of interest" description="Disordered" evidence="1">
    <location>
        <begin position="64"/>
        <end position="87"/>
    </location>
</feature>
<comment type="caution">
    <text evidence="2">The sequence shown here is derived from an EMBL/GenBank/DDBJ whole genome shotgun (WGS) entry which is preliminary data.</text>
</comment>
<evidence type="ECO:0000256" key="1">
    <source>
        <dbReference type="SAM" id="MobiDB-lite"/>
    </source>
</evidence>
<evidence type="ECO:0000313" key="3">
    <source>
        <dbReference type="Proteomes" id="UP001200034"/>
    </source>
</evidence>
<dbReference type="Proteomes" id="UP001200034">
    <property type="component" value="Unassembled WGS sequence"/>
</dbReference>
<keyword evidence="3" id="KW-1185">Reference proteome</keyword>
<evidence type="ECO:0000313" key="2">
    <source>
        <dbReference type="EMBL" id="KAH8387204.1"/>
    </source>
</evidence>
<feature type="non-terminal residue" evidence="2">
    <location>
        <position position="919"/>
    </location>
</feature>